<evidence type="ECO:0000313" key="4">
    <source>
        <dbReference type="Proteomes" id="UP000263336"/>
    </source>
</evidence>
<keyword evidence="2" id="KW-1133">Transmembrane helix</keyword>
<evidence type="ECO:0000313" key="3">
    <source>
        <dbReference type="EMBL" id="HCC41978.1"/>
    </source>
</evidence>
<evidence type="ECO:0000256" key="2">
    <source>
        <dbReference type="SAM" id="Phobius"/>
    </source>
</evidence>
<feature type="region of interest" description="Disordered" evidence="1">
    <location>
        <begin position="1"/>
        <end position="30"/>
    </location>
</feature>
<accession>A0A3D0ZQK6</accession>
<keyword evidence="2" id="KW-0812">Transmembrane</keyword>
<proteinExistence type="predicted"/>
<protein>
    <submittedName>
        <fullName evidence="3">Uncharacterized protein</fullName>
    </submittedName>
</protein>
<name>A0A3D0ZQK6_UNCKA</name>
<sequence length="1318" mass="145899">MADNPLFPGYIPRKEGDTPNPLFPGYSQGQRAYKPPTGVPLEKYEYNTDYWLEQLDQMSFDAGNLPKWFLDRYVDDFKSNLRAVYSPETVPVEQMDDYDQDVMPGVSGISLTLDPKEWQEPDKVLEKTAKSWIKAGTGLRFQKKGWGLEAWPIDLTDYDTNVRTTLWKAAMGLQSEISPLGMEGGRSIASATRAIAGDKSQGDRLFNFSEADYVVSGKRGYDDMSEAAVESVRYMKAGPKRDSKHDAFLAAMAASMKEELDGGKIPELDAQGNILLDQNGDKIFKKVEELDSQGRPLLNDKGEKIFKKTTDRDGNIVDEFATRKDLFAEVFTDATEKENFKKAVAVLAAKQQLASDIGIKKGAILEKFGVVGFLQARLTNDPTEGKRGELPETDPKYLGKTRFEARLAKLREDIQEQIGLTELGVATGNGKVDGLAKKLIELDKNDLGLKAMAGEVQKYGDMYKDYLSQVLTVINQYEGKEIVNGVVKNVSKISDRELYNKLININVKGKGITEGGLFDTSIQRGLLRQIESDIILPGKFGKVDKRLQIGTYLAKLERESPEQLEALFKERGLEYKGFFANQARIVASRLELDRSSYAIQEFYDAVTEGKFMERYVWNKLSKTMTGYTPGEILQQGLTRVGYFGLKIDDAHVSQRLRNNETFNNVFRYKFDLKIKDEEHVFGKGDQVVLKGIAGSKDLAGVAQLSGLLDLKNHLEKNELLDVIIGRDKDGKLSFLFDKNGAVAKKFDDKVVGWWKSDPYQGQFVQKQIDTFREWLRKNKDTLGFDIDNMSETDREKLFLLFTALNKENKFYGSLSITTEYAGALQRIGMKLNILQDKIFGNELFKRIIRPALQIKTIVAEKISDLVATLIAEFATKFLHAATGGATAAFDYLIEKVLKPLVRFITRKVVEFGQNFVGAIAQGDISKAMTQIDKEIAQVVKFSMYVIGVPLILIYVLVYGLFGTVLSSISPIDPTRDNSGYGGTGAGLPQGENALIKIEKDVVVTFSDGATETNPVGSIENSELGITVNYIIKITPKVSIEGESVIFSDVVTKITTNGEQTVTTLADNQNLGTFTAGETYTVISDPVSIGSGFENSLVKNTLSVDTPAFQGTDAETVTFVRYLRIGTPPVPMDCFVFSGFSGNELANFEASLWNISGITGTFLSTLCSDDRKITLSRVSGGGDYCGFASGTGVITFNDTCTSYYTRLNATSYLLAHELGHIYNFWRLSTSTAVPGFPGGFDSVKGLEGGLTLPTYDGNCTTNNSVGEDFAETIGDMVAINSFGSCSATAALTYPLGDYDAFWNKFPVHRRFAQEVIFVR</sequence>
<evidence type="ECO:0000256" key="1">
    <source>
        <dbReference type="SAM" id="MobiDB-lite"/>
    </source>
</evidence>
<comment type="caution">
    <text evidence="3">The sequence shown here is derived from an EMBL/GenBank/DDBJ whole genome shotgun (WGS) entry which is preliminary data.</text>
</comment>
<reference evidence="3 4" key="1">
    <citation type="journal article" date="2018" name="Nat. Biotechnol.">
        <title>A standardized bacterial taxonomy based on genome phylogeny substantially revises the tree of life.</title>
        <authorList>
            <person name="Parks D.H."/>
            <person name="Chuvochina M."/>
            <person name="Waite D.W."/>
            <person name="Rinke C."/>
            <person name="Skarshewski A."/>
            <person name="Chaumeil P.A."/>
            <person name="Hugenholtz P."/>
        </authorList>
    </citation>
    <scope>NUCLEOTIDE SEQUENCE [LARGE SCALE GENOMIC DNA]</scope>
    <source>
        <strain evidence="3">UBA11701</strain>
    </source>
</reference>
<dbReference type="EMBL" id="DOZN01000008">
    <property type="protein sequence ID" value="HCC41978.1"/>
    <property type="molecule type" value="Genomic_DNA"/>
</dbReference>
<gene>
    <name evidence="3" type="ORF">DEP93_00700</name>
</gene>
<feature type="transmembrane region" description="Helical" evidence="2">
    <location>
        <begin position="941"/>
        <end position="961"/>
    </location>
</feature>
<organism evidence="3 4">
    <name type="scientific">candidate division WWE3 bacterium</name>
    <dbReference type="NCBI Taxonomy" id="2053526"/>
    <lineage>
        <taxon>Bacteria</taxon>
        <taxon>Katanobacteria</taxon>
    </lineage>
</organism>
<dbReference type="Proteomes" id="UP000263336">
    <property type="component" value="Unassembled WGS sequence"/>
</dbReference>
<keyword evidence="2" id="KW-0472">Membrane</keyword>